<evidence type="ECO:0000256" key="1">
    <source>
        <dbReference type="SAM" id="Phobius"/>
    </source>
</evidence>
<keyword evidence="1" id="KW-1133">Transmembrane helix</keyword>
<dbReference type="Pfam" id="PF12725">
    <property type="entry name" value="DUF3810"/>
    <property type="match status" value="1"/>
</dbReference>
<dbReference type="AlphaFoldDB" id="A0A265UXM4"/>
<dbReference type="OrthoDB" id="1048788at2"/>
<feature type="transmembrane region" description="Helical" evidence="1">
    <location>
        <begin position="7"/>
        <end position="26"/>
    </location>
</feature>
<protein>
    <submittedName>
        <fullName evidence="2">Amino acid permease</fullName>
    </submittedName>
</protein>
<sequence>MLNNKKGILAIFLGVQILCISILKHFPEFVESYYSNGLYVLISRLMRFTFGWLSFSAGDILYTIAVVYCLRWLFLQRKRMYKDFVQWALDVLSAVSIAYFAFHVLWAFNYYRAPLYRSLQIEADYTTEELIYFTKKLVTKSNTIHNNLSKSDTLSVKIPYTKDDIINKATHGYDALSKVYPQWNYEPRSIKKSIYSLPLTYMGFSGYLNPFTNEAQVDALIPTYKFPTTTCHEIAHQLGYAAENEANFIGSLAAIHNEDIYFQYAGYTFALRYCLNEIFKRDKESYYLILKTINKGIIKNYQEVQEFWLSYENPLEPFFKTTFDNFLKVNNQSDGMKSYSYVVALLVNYYKEQPL</sequence>
<keyword evidence="1" id="KW-0812">Transmembrane</keyword>
<reference evidence="2 3" key="1">
    <citation type="submission" date="2017-05" db="EMBL/GenBank/DDBJ databases">
        <title>The draft genome sequence of Idiomarina salinarum WNB302.</title>
        <authorList>
            <person name="Sun Y."/>
            <person name="Chen B."/>
            <person name="Du Z."/>
        </authorList>
    </citation>
    <scope>NUCLEOTIDE SEQUENCE [LARGE SCALE GENOMIC DNA]</scope>
    <source>
        <strain evidence="2 3">WNB302</strain>
    </source>
</reference>
<feature type="transmembrane region" description="Helical" evidence="1">
    <location>
        <begin position="87"/>
        <end position="108"/>
    </location>
</feature>
<dbReference type="EMBL" id="NGJN01000002">
    <property type="protein sequence ID" value="OZV70065.1"/>
    <property type="molecule type" value="Genomic_DNA"/>
</dbReference>
<comment type="caution">
    <text evidence="2">The sequence shown here is derived from an EMBL/GenBank/DDBJ whole genome shotgun (WGS) entry which is preliminary data.</text>
</comment>
<dbReference type="InterPro" id="IPR024294">
    <property type="entry name" value="DUF3810"/>
</dbReference>
<name>A0A265UXM4_9FLAO</name>
<accession>A0A265UXM4</accession>
<keyword evidence="3" id="KW-1185">Reference proteome</keyword>
<gene>
    <name evidence="2" type="ORF">CA834_05455</name>
</gene>
<keyword evidence="1" id="KW-0472">Membrane</keyword>
<evidence type="ECO:0000313" key="2">
    <source>
        <dbReference type="EMBL" id="OZV70065.1"/>
    </source>
</evidence>
<proteinExistence type="predicted"/>
<feature type="transmembrane region" description="Helical" evidence="1">
    <location>
        <begin position="50"/>
        <end position="75"/>
    </location>
</feature>
<dbReference type="Proteomes" id="UP000216840">
    <property type="component" value="Unassembled WGS sequence"/>
</dbReference>
<organism evidence="2 3">
    <name type="scientific">Winogradskyella aurantia</name>
    <dbReference type="NCBI Taxonomy" id="1915063"/>
    <lineage>
        <taxon>Bacteria</taxon>
        <taxon>Pseudomonadati</taxon>
        <taxon>Bacteroidota</taxon>
        <taxon>Flavobacteriia</taxon>
        <taxon>Flavobacteriales</taxon>
        <taxon>Flavobacteriaceae</taxon>
        <taxon>Winogradskyella</taxon>
    </lineage>
</organism>
<dbReference type="RefSeq" id="WP_094967654.1">
    <property type="nucleotide sequence ID" value="NZ_NGJN01000002.1"/>
</dbReference>
<evidence type="ECO:0000313" key="3">
    <source>
        <dbReference type="Proteomes" id="UP000216840"/>
    </source>
</evidence>